<dbReference type="PIRSF" id="PIRSF002741">
    <property type="entry name" value="MppA"/>
    <property type="match status" value="1"/>
</dbReference>
<dbReference type="InterPro" id="IPR039424">
    <property type="entry name" value="SBP_5"/>
</dbReference>
<dbReference type="AlphaFoldDB" id="A0A1G5BMN7"/>
<sequence>MYKRKKMSLILALLMIFSIFITACSSEEAVTTPPDETVGNAEASKYGGIYESYIEADFNTLDPAFATAALDGFMVSLIYDALIGFDAEGKVMPALAKSWETPDEVTYIFDLVDNAKFHNGNSFTANDVKYTFERVLDPEVASPRTWVFDKLKGAEAFMEGNAAEVEGIEILSDYKIKLTLEDPFAPFLSMLGMPAAHIVDKNEVEKYADQTQFALHPVGTGPYIFDVYNQGERLTLNVFEDYFAGRAFLDGINYRVIPDPSTQVAEFEAGNLDELLIPAADLERFRNNPTYRPYLRDMNTFWNFFIGLMADKPPFDDVRVRQAFNYGVDREAIVRAVRGDTAIVSHGPIPPGLDGFRPEFKSYPYDPEKSKALLAELGYSPENPLPIEFLHIESTANVALLEPVQAMLNQVGFDVNLISMESQAARVQFREGGSHNVYYLSWGADYPDAENYLFPLFHSSNWGGGGNGTRYSNPEVDALLEKAHKTANYNERIKLYQDIEDIVVEEAARMWFFLSRNWRVYKPEVKDVVLYRIFNANKMLDVWLDR</sequence>
<dbReference type="GO" id="GO:0043190">
    <property type="term" value="C:ATP-binding cassette (ABC) transporter complex"/>
    <property type="evidence" value="ECO:0007669"/>
    <property type="project" value="InterPro"/>
</dbReference>
<dbReference type="GO" id="GO:0015833">
    <property type="term" value="P:peptide transport"/>
    <property type="evidence" value="ECO:0007669"/>
    <property type="project" value="TreeGrafter"/>
</dbReference>
<keyword evidence="3 4" id="KW-0732">Signal</keyword>
<gene>
    <name evidence="6" type="ORF">SAMN03080606_00466</name>
</gene>
<dbReference type="RefSeq" id="WP_091539523.1">
    <property type="nucleotide sequence ID" value="NZ_FMUS01000002.1"/>
</dbReference>
<organism evidence="6 7">
    <name type="scientific">Alkaliphilus peptidifermentans DSM 18978</name>
    <dbReference type="NCBI Taxonomy" id="1120976"/>
    <lineage>
        <taxon>Bacteria</taxon>
        <taxon>Bacillati</taxon>
        <taxon>Bacillota</taxon>
        <taxon>Clostridia</taxon>
        <taxon>Peptostreptococcales</taxon>
        <taxon>Natronincolaceae</taxon>
        <taxon>Alkaliphilus</taxon>
    </lineage>
</organism>
<dbReference type="STRING" id="1120976.SAMN03080606_00466"/>
<evidence type="ECO:0000259" key="5">
    <source>
        <dbReference type="Pfam" id="PF00496"/>
    </source>
</evidence>
<dbReference type="Gene3D" id="3.10.105.10">
    <property type="entry name" value="Dipeptide-binding Protein, Domain 3"/>
    <property type="match status" value="1"/>
</dbReference>
<dbReference type="EMBL" id="FMUS01000002">
    <property type="protein sequence ID" value="SCX91387.1"/>
    <property type="molecule type" value="Genomic_DNA"/>
</dbReference>
<keyword evidence="2" id="KW-0813">Transport</keyword>
<dbReference type="SUPFAM" id="SSF53850">
    <property type="entry name" value="Periplasmic binding protein-like II"/>
    <property type="match status" value="1"/>
</dbReference>
<proteinExistence type="inferred from homology"/>
<protein>
    <submittedName>
        <fullName evidence="6">Oligopeptide transport system substrate-binding protein</fullName>
    </submittedName>
</protein>
<name>A0A1G5BMN7_9FIRM</name>
<dbReference type="Gene3D" id="3.90.76.10">
    <property type="entry name" value="Dipeptide-binding Protein, Domain 1"/>
    <property type="match status" value="1"/>
</dbReference>
<dbReference type="CDD" id="cd00995">
    <property type="entry name" value="PBP2_NikA_DppA_OppA_like"/>
    <property type="match status" value="1"/>
</dbReference>
<dbReference type="Gene3D" id="3.40.190.10">
    <property type="entry name" value="Periplasmic binding protein-like II"/>
    <property type="match status" value="1"/>
</dbReference>
<feature type="signal peptide" evidence="4">
    <location>
        <begin position="1"/>
        <end position="23"/>
    </location>
</feature>
<keyword evidence="7" id="KW-1185">Reference proteome</keyword>
<evidence type="ECO:0000256" key="3">
    <source>
        <dbReference type="ARBA" id="ARBA00022729"/>
    </source>
</evidence>
<evidence type="ECO:0000313" key="7">
    <source>
        <dbReference type="Proteomes" id="UP000198636"/>
    </source>
</evidence>
<accession>A0A1G5BMN7</accession>
<dbReference type="PANTHER" id="PTHR30290:SF9">
    <property type="entry name" value="OLIGOPEPTIDE-BINDING PROTEIN APPA"/>
    <property type="match status" value="1"/>
</dbReference>
<dbReference type="PANTHER" id="PTHR30290">
    <property type="entry name" value="PERIPLASMIC BINDING COMPONENT OF ABC TRANSPORTER"/>
    <property type="match status" value="1"/>
</dbReference>
<dbReference type="InterPro" id="IPR000914">
    <property type="entry name" value="SBP_5_dom"/>
</dbReference>
<evidence type="ECO:0000256" key="4">
    <source>
        <dbReference type="SAM" id="SignalP"/>
    </source>
</evidence>
<dbReference type="InterPro" id="IPR030678">
    <property type="entry name" value="Peptide/Ni-bd"/>
</dbReference>
<evidence type="ECO:0000256" key="1">
    <source>
        <dbReference type="ARBA" id="ARBA00005695"/>
    </source>
</evidence>
<evidence type="ECO:0000313" key="6">
    <source>
        <dbReference type="EMBL" id="SCX91387.1"/>
    </source>
</evidence>
<dbReference type="GO" id="GO:0042597">
    <property type="term" value="C:periplasmic space"/>
    <property type="evidence" value="ECO:0007669"/>
    <property type="project" value="UniProtKB-ARBA"/>
</dbReference>
<reference evidence="6 7" key="1">
    <citation type="submission" date="2016-10" db="EMBL/GenBank/DDBJ databases">
        <authorList>
            <person name="de Groot N.N."/>
        </authorList>
    </citation>
    <scope>NUCLEOTIDE SEQUENCE [LARGE SCALE GENOMIC DNA]</scope>
    <source>
        <strain evidence="6 7">DSM 18978</strain>
    </source>
</reference>
<dbReference type="OrthoDB" id="9772924at2"/>
<dbReference type="Proteomes" id="UP000198636">
    <property type="component" value="Unassembled WGS sequence"/>
</dbReference>
<evidence type="ECO:0000256" key="2">
    <source>
        <dbReference type="ARBA" id="ARBA00022448"/>
    </source>
</evidence>
<dbReference type="PROSITE" id="PS51257">
    <property type="entry name" value="PROKAR_LIPOPROTEIN"/>
    <property type="match status" value="1"/>
</dbReference>
<feature type="domain" description="Solute-binding protein family 5" evidence="5">
    <location>
        <begin position="90"/>
        <end position="463"/>
    </location>
</feature>
<feature type="chain" id="PRO_5039690993" evidence="4">
    <location>
        <begin position="24"/>
        <end position="546"/>
    </location>
</feature>
<dbReference type="GO" id="GO:1904680">
    <property type="term" value="F:peptide transmembrane transporter activity"/>
    <property type="evidence" value="ECO:0007669"/>
    <property type="project" value="TreeGrafter"/>
</dbReference>
<dbReference type="Pfam" id="PF00496">
    <property type="entry name" value="SBP_bac_5"/>
    <property type="match status" value="1"/>
</dbReference>
<comment type="similarity">
    <text evidence="1">Belongs to the bacterial solute-binding protein 5 family.</text>
</comment>